<keyword evidence="7 9" id="KW-0143">Chaperone</keyword>
<proteinExistence type="inferred from homology"/>
<name>A0A8S1KV85_9CILI</name>
<dbReference type="PANTHER" id="PTHR21500">
    <property type="entry name" value="TUBULIN-SPECIFIC CHAPERONE A"/>
    <property type="match status" value="1"/>
</dbReference>
<keyword evidence="6 9" id="KW-0493">Microtubule</keyword>
<comment type="subunit">
    <text evidence="9">Supercomplex made of cofactors A to E. Cofactors A and D function by capturing and stabilizing tubulin in a quasi-native conformation. Cofactor E binds to the cofactor D-tubulin complex; interaction with cofactor C then causes the release of tubulin polypeptides that are committed to the native state.</text>
</comment>
<dbReference type="Pfam" id="PF02970">
    <property type="entry name" value="TBCA"/>
    <property type="match status" value="1"/>
</dbReference>
<dbReference type="GO" id="GO:0048487">
    <property type="term" value="F:beta-tubulin binding"/>
    <property type="evidence" value="ECO:0007669"/>
    <property type="project" value="InterPro"/>
</dbReference>
<dbReference type="OrthoDB" id="296187at2759"/>
<dbReference type="GO" id="GO:0005829">
    <property type="term" value="C:cytosol"/>
    <property type="evidence" value="ECO:0007669"/>
    <property type="project" value="TreeGrafter"/>
</dbReference>
<organism evidence="10 11">
    <name type="scientific">Paramecium sonneborni</name>
    <dbReference type="NCBI Taxonomy" id="65129"/>
    <lineage>
        <taxon>Eukaryota</taxon>
        <taxon>Sar</taxon>
        <taxon>Alveolata</taxon>
        <taxon>Ciliophora</taxon>
        <taxon>Intramacronucleata</taxon>
        <taxon>Oligohymenophorea</taxon>
        <taxon>Peniculida</taxon>
        <taxon>Parameciidae</taxon>
        <taxon>Paramecium</taxon>
    </lineage>
</organism>
<evidence type="ECO:0000256" key="7">
    <source>
        <dbReference type="ARBA" id="ARBA00023186"/>
    </source>
</evidence>
<sequence length="120" mass="13857">MAENNKDLKQLKIKTAALKRIQKEFFGYQKEELKQNERIQKLKVQNADEADVKKQEEVLQETVQMYPNIIGRLVESVNELQAWLDGKINDPLIDTSEEKTKALEAITEAQEFLKANNPAQ</sequence>
<dbReference type="PANTHER" id="PTHR21500:SF0">
    <property type="entry name" value="TUBULIN-SPECIFIC CHAPERONE A"/>
    <property type="match status" value="1"/>
</dbReference>
<evidence type="ECO:0000313" key="10">
    <source>
        <dbReference type="EMBL" id="CAD8057252.1"/>
    </source>
</evidence>
<protein>
    <recommendedName>
        <fullName evidence="4 9">Tubulin-specific chaperone A</fullName>
    </recommendedName>
</protein>
<keyword evidence="5 9" id="KW-0963">Cytoplasm</keyword>
<dbReference type="EMBL" id="CAJJDN010000011">
    <property type="protein sequence ID" value="CAD8057252.1"/>
    <property type="molecule type" value="Genomic_DNA"/>
</dbReference>
<dbReference type="InterPro" id="IPR004226">
    <property type="entry name" value="TBCA"/>
</dbReference>
<dbReference type="GO" id="GO:0007023">
    <property type="term" value="P:post-chaperonin tubulin folding pathway"/>
    <property type="evidence" value="ECO:0007669"/>
    <property type="project" value="UniProtKB-UniRule"/>
</dbReference>
<accession>A0A8S1KV85</accession>
<comment type="similarity">
    <text evidence="3 9">Belongs to the TBCA family.</text>
</comment>
<dbReference type="AlphaFoldDB" id="A0A8S1KV85"/>
<evidence type="ECO:0000256" key="6">
    <source>
        <dbReference type="ARBA" id="ARBA00022701"/>
    </source>
</evidence>
<evidence type="ECO:0000256" key="1">
    <source>
        <dbReference type="ARBA" id="ARBA00003046"/>
    </source>
</evidence>
<evidence type="ECO:0000256" key="2">
    <source>
        <dbReference type="ARBA" id="ARBA00004245"/>
    </source>
</evidence>
<keyword evidence="11" id="KW-1185">Reference proteome</keyword>
<dbReference type="GO" id="GO:0005874">
    <property type="term" value="C:microtubule"/>
    <property type="evidence" value="ECO:0007669"/>
    <property type="project" value="UniProtKB-KW"/>
</dbReference>
<reference evidence="10" key="1">
    <citation type="submission" date="2021-01" db="EMBL/GenBank/DDBJ databases">
        <authorList>
            <consortium name="Genoscope - CEA"/>
            <person name="William W."/>
        </authorList>
    </citation>
    <scope>NUCLEOTIDE SEQUENCE</scope>
</reference>
<evidence type="ECO:0000313" key="11">
    <source>
        <dbReference type="Proteomes" id="UP000692954"/>
    </source>
</evidence>
<gene>
    <name evidence="10" type="ORF">PSON_ATCC_30995.1.T0110086</name>
</gene>
<comment type="function">
    <text evidence="1">Tubulin-folding protein; involved in the early step of the tubulin folding pathway.</text>
</comment>
<dbReference type="Proteomes" id="UP000692954">
    <property type="component" value="Unassembled WGS sequence"/>
</dbReference>
<evidence type="ECO:0000256" key="3">
    <source>
        <dbReference type="ARBA" id="ARBA00006806"/>
    </source>
</evidence>
<evidence type="ECO:0000256" key="9">
    <source>
        <dbReference type="RuleBase" id="RU364030"/>
    </source>
</evidence>
<keyword evidence="8 9" id="KW-0206">Cytoskeleton</keyword>
<comment type="subcellular location">
    <subcellularLocation>
        <location evidence="2 9">Cytoplasm</location>
        <location evidence="2 9">Cytoskeleton</location>
    </subcellularLocation>
</comment>
<evidence type="ECO:0000256" key="5">
    <source>
        <dbReference type="ARBA" id="ARBA00022490"/>
    </source>
</evidence>
<dbReference type="GO" id="GO:0007021">
    <property type="term" value="P:tubulin complex assembly"/>
    <property type="evidence" value="ECO:0007669"/>
    <property type="project" value="UniProtKB-UniRule"/>
</dbReference>
<evidence type="ECO:0000256" key="4">
    <source>
        <dbReference type="ARBA" id="ARBA00015002"/>
    </source>
</evidence>
<comment type="caution">
    <text evidence="10">The sequence shown here is derived from an EMBL/GenBank/DDBJ whole genome shotgun (WGS) entry which is preliminary data.</text>
</comment>
<dbReference type="FunFam" id="1.20.58.90:FF:000010">
    <property type="entry name" value="Tubulin-specific chaperone A"/>
    <property type="match status" value="1"/>
</dbReference>
<evidence type="ECO:0000256" key="8">
    <source>
        <dbReference type="ARBA" id="ARBA00023212"/>
    </source>
</evidence>